<evidence type="ECO:0000313" key="6">
    <source>
        <dbReference type="EMBL" id="KAJ3111147.1"/>
    </source>
</evidence>
<organism evidence="6 7">
    <name type="scientific">Physocladia obscura</name>
    <dbReference type="NCBI Taxonomy" id="109957"/>
    <lineage>
        <taxon>Eukaryota</taxon>
        <taxon>Fungi</taxon>
        <taxon>Fungi incertae sedis</taxon>
        <taxon>Chytridiomycota</taxon>
        <taxon>Chytridiomycota incertae sedis</taxon>
        <taxon>Chytridiomycetes</taxon>
        <taxon>Chytridiales</taxon>
        <taxon>Chytriomycetaceae</taxon>
        <taxon>Physocladia</taxon>
    </lineage>
</organism>
<dbReference type="PANTHER" id="PTHR24348">
    <property type="entry name" value="SERINE/THREONINE-PROTEIN KINASE UNC-51-RELATED"/>
    <property type="match status" value="1"/>
</dbReference>
<keyword evidence="7" id="KW-1185">Reference proteome</keyword>
<dbReference type="PROSITE" id="PS50011">
    <property type="entry name" value="PROTEIN_KINASE_DOM"/>
    <property type="match status" value="1"/>
</dbReference>
<feature type="non-terminal residue" evidence="6">
    <location>
        <position position="404"/>
    </location>
</feature>
<dbReference type="InterPro" id="IPR008271">
    <property type="entry name" value="Ser/Thr_kinase_AS"/>
</dbReference>
<dbReference type="GO" id="GO:0005524">
    <property type="term" value="F:ATP binding"/>
    <property type="evidence" value="ECO:0007669"/>
    <property type="project" value="UniProtKB-UniRule"/>
</dbReference>
<dbReference type="PROSITE" id="PS00108">
    <property type="entry name" value="PROTEIN_KINASE_ST"/>
    <property type="match status" value="1"/>
</dbReference>
<evidence type="ECO:0000256" key="3">
    <source>
        <dbReference type="PROSITE-ProRule" id="PRU10141"/>
    </source>
</evidence>
<feature type="domain" description="Protein kinase" evidence="5">
    <location>
        <begin position="5"/>
        <end position="288"/>
    </location>
</feature>
<evidence type="ECO:0000259" key="5">
    <source>
        <dbReference type="PROSITE" id="PS50011"/>
    </source>
</evidence>
<keyword evidence="6" id="KW-0808">Transferase</keyword>
<gene>
    <name evidence="6" type="primary">ULK3</name>
    <name evidence="6" type="ORF">HK100_002797</name>
</gene>
<dbReference type="GO" id="GO:0005737">
    <property type="term" value="C:cytoplasm"/>
    <property type="evidence" value="ECO:0007669"/>
    <property type="project" value="TreeGrafter"/>
</dbReference>
<evidence type="ECO:0000256" key="1">
    <source>
        <dbReference type="ARBA" id="ARBA00022741"/>
    </source>
</evidence>
<dbReference type="InterPro" id="IPR011009">
    <property type="entry name" value="Kinase-like_dom_sf"/>
</dbReference>
<sequence length="404" mass="45340">MPTAFTVIKRLGSGTSAIVNLCRVNRSTSLANIVSAGSLVAVKCFAIARLHNQNNVVNEISILRRLSHTNIIKFIDIMWDSNSVYVITEYCNMGSLKEFIRKHLLLEPDARFFMRHLVSGMKYLRLQDIVHRDLKPENLLLMEDPSKTMLPVLKIADFGLSNVMQTSSSSSSSTPMLFAEKIGTLLYMAPEILESNFYDSRCDLWSIGAIFYELLVGTTPFSSQSEKGGIDALIMAIISPIPASINIPQDQKNQKNVSQEAADLVSGLLTRDPANRITFKELFESRYLDIAHTPGPQSLFIARKSMLAAIELDEQIGGYEAEAAEKVRAKVIKLYVEALEHMFGHLQFLRDRDGSEARRISAQINECMERVDVRKNEIAEIRRGCTTKLDASTNKKQEEFGKKI</sequence>
<dbReference type="InterPro" id="IPR045269">
    <property type="entry name" value="Atg1-like"/>
</dbReference>
<dbReference type="InterPro" id="IPR000719">
    <property type="entry name" value="Prot_kinase_dom"/>
</dbReference>
<dbReference type="Pfam" id="PF00069">
    <property type="entry name" value="Pkinase"/>
    <property type="match status" value="1"/>
</dbReference>
<dbReference type="GO" id="GO:0010506">
    <property type="term" value="P:regulation of autophagy"/>
    <property type="evidence" value="ECO:0007669"/>
    <property type="project" value="InterPro"/>
</dbReference>
<protein>
    <submittedName>
        <fullName evidence="6">Serine/threonine-protein kinase ulk3</fullName>
    </submittedName>
</protein>
<dbReference type="Proteomes" id="UP001211907">
    <property type="component" value="Unassembled WGS sequence"/>
</dbReference>
<dbReference type="Gene3D" id="1.10.510.10">
    <property type="entry name" value="Transferase(Phosphotransferase) domain 1"/>
    <property type="match status" value="1"/>
</dbReference>
<feature type="binding site" evidence="3">
    <location>
        <position position="43"/>
    </location>
    <ligand>
        <name>ATP</name>
        <dbReference type="ChEBI" id="CHEBI:30616"/>
    </ligand>
</feature>
<dbReference type="PANTHER" id="PTHR24348:SF68">
    <property type="entry name" value="SERINE_THREONINE-PROTEIN KINASE ATG1C"/>
    <property type="match status" value="1"/>
</dbReference>
<keyword evidence="6" id="KW-0418">Kinase</keyword>
<comment type="similarity">
    <text evidence="4">Belongs to the protein kinase superfamily.</text>
</comment>
<dbReference type="SUPFAM" id="SSF56112">
    <property type="entry name" value="Protein kinase-like (PK-like)"/>
    <property type="match status" value="1"/>
</dbReference>
<accession>A0AAD5SWF8</accession>
<evidence type="ECO:0000256" key="2">
    <source>
        <dbReference type="ARBA" id="ARBA00022840"/>
    </source>
</evidence>
<dbReference type="InterPro" id="IPR017441">
    <property type="entry name" value="Protein_kinase_ATP_BS"/>
</dbReference>
<keyword evidence="4" id="KW-0723">Serine/threonine-protein kinase</keyword>
<name>A0AAD5SWF8_9FUNG</name>
<dbReference type="PROSITE" id="PS00107">
    <property type="entry name" value="PROTEIN_KINASE_ATP"/>
    <property type="match status" value="1"/>
</dbReference>
<dbReference type="GO" id="GO:0004674">
    <property type="term" value="F:protein serine/threonine kinase activity"/>
    <property type="evidence" value="ECO:0007669"/>
    <property type="project" value="UniProtKB-KW"/>
</dbReference>
<keyword evidence="1 3" id="KW-0547">Nucleotide-binding</keyword>
<dbReference type="EMBL" id="JADGJH010001662">
    <property type="protein sequence ID" value="KAJ3111147.1"/>
    <property type="molecule type" value="Genomic_DNA"/>
</dbReference>
<proteinExistence type="inferred from homology"/>
<evidence type="ECO:0000313" key="7">
    <source>
        <dbReference type="Proteomes" id="UP001211907"/>
    </source>
</evidence>
<reference evidence="6" key="1">
    <citation type="submission" date="2020-05" db="EMBL/GenBank/DDBJ databases">
        <title>Phylogenomic resolution of chytrid fungi.</title>
        <authorList>
            <person name="Stajich J.E."/>
            <person name="Amses K."/>
            <person name="Simmons R."/>
            <person name="Seto K."/>
            <person name="Myers J."/>
            <person name="Bonds A."/>
            <person name="Quandt C.A."/>
            <person name="Barry K."/>
            <person name="Liu P."/>
            <person name="Grigoriev I."/>
            <person name="Longcore J.E."/>
            <person name="James T.Y."/>
        </authorList>
    </citation>
    <scope>NUCLEOTIDE SEQUENCE</scope>
    <source>
        <strain evidence="6">JEL0513</strain>
    </source>
</reference>
<dbReference type="AlphaFoldDB" id="A0AAD5SWF8"/>
<keyword evidence="2 3" id="KW-0067">ATP-binding</keyword>
<dbReference type="SMART" id="SM00220">
    <property type="entry name" value="S_TKc"/>
    <property type="match status" value="1"/>
</dbReference>
<evidence type="ECO:0000256" key="4">
    <source>
        <dbReference type="RuleBase" id="RU000304"/>
    </source>
</evidence>
<comment type="caution">
    <text evidence="6">The sequence shown here is derived from an EMBL/GenBank/DDBJ whole genome shotgun (WGS) entry which is preliminary data.</text>
</comment>